<feature type="region of interest" description="Disordered" evidence="8">
    <location>
        <begin position="167"/>
        <end position="199"/>
    </location>
</feature>
<evidence type="ECO:0000256" key="9">
    <source>
        <dbReference type="SAM" id="Phobius"/>
    </source>
</evidence>
<evidence type="ECO:0000256" key="7">
    <source>
        <dbReference type="RuleBase" id="RU003879"/>
    </source>
</evidence>
<evidence type="ECO:0000256" key="6">
    <source>
        <dbReference type="ARBA" id="ARBA00023136"/>
    </source>
</evidence>
<keyword evidence="7" id="KW-0653">Protein transport</keyword>
<protein>
    <submittedName>
        <fullName evidence="10">Biopolymer transporter ExbD</fullName>
    </submittedName>
</protein>
<dbReference type="Proteomes" id="UP000477980">
    <property type="component" value="Unassembled WGS sequence"/>
</dbReference>
<dbReference type="EMBL" id="VZAH01000030">
    <property type="protein sequence ID" value="MQP13405.1"/>
    <property type="molecule type" value="Genomic_DNA"/>
</dbReference>
<dbReference type="PANTHER" id="PTHR30558">
    <property type="entry name" value="EXBD MEMBRANE COMPONENT OF PMF-DRIVEN MACROMOLECULE IMPORT SYSTEM"/>
    <property type="match status" value="1"/>
</dbReference>
<evidence type="ECO:0000313" key="10">
    <source>
        <dbReference type="EMBL" id="MQP13405.1"/>
    </source>
</evidence>
<keyword evidence="3" id="KW-1003">Cell membrane</keyword>
<dbReference type="InterPro" id="IPR003400">
    <property type="entry name" value="ExbD"/>
</dbReference>
<reference evidence="10 11" key="1">
    <citation type="submission" date="2019-09" db="EMBL/GenBank/DDBJ databases">
        <title>Distinct polysaccharide growth profiles of human intestinal Prevotella copri isolates.</title>
        <authorList>
            <person name="Fehlner-Peach H."/>
            <person name="Magnabosco C."/>
            <person name="Raghavan V."/>
            <person name="Scher J.U."/>
            <person name="Tett A."/>
            <person name="Cox L.M."/>
            <person name="Gottsegen C."/>
            <person name="Watters A."/>
            <person name="Wiltshire- Gordon J.D."/>
            <person name="Segata N."/>
            <person name="Bonneau R."/>
            <person name="Littman D.R."/>
        </authorList>
    </citation>
    <scope>NUCLEOTIDE SEQUENCE [LARGE SCALE GENOMIC DNA]</scope>
    <source>
        <strain evidence="11">iAA917</strain>
    </source>
</reference>
<keyword evidence="5 9" id="KW-1133">Transmembrane helix</keyword>
<dbReference type="Pfam" id="PF02472">
    <property type="entry name" value="ExbD"/>
    <property type="match status" value="1"/>
</dbReference>
<dbReference type="PANTHER" id="PTHR30558:SF3">
    <property type="entry name" value="BIOPOLYMER TRANSPORT PROTEIN EXBD-RELATED"/>
    <property type="match status" value="1"/>
</dbReference>
<evidence type="ECO:0000256" key="3">
    <source>
        <dbReference type="ARBA" id="ARBA00022475"/>
    </source>
</evidence>
<feature type="compositionally biased region" description="Low complexity" evidence="8">
    <location>
        <begin position="189"/>
        <end position="199"/>
    </location>
</feature>
<accession>A0A6G1VIN9</accession>
<evidence type="ECO:0000256" key="4">
    <source>
        <dbReference type="ARBA" id="ARBA00022692"/>
    </source>
</evidence>
<evidence type="ECO:0000256" key="2">
    <source>
        <dbReference type="ARBA" id="ARBA00005811"/>
    </source>
</evidence>
<evidence type="ECO:0000256" key="1">
    <source>
        <dbReference type="ARBA" id="ARBA00004162"/>
    </source>
</evidence>
<dbReference type="OrthoDB" id="9801500at2"/>
<feature type="compositionally biased region" description="Basic and acidic residues" evidence="8">
    <location>
        <begin position="173"/>
        <end position="188"/>
    </location>
</feature>
<sequence>MLIRRNRNETPGLNTTSTADISFMLLIFFLVTTSMDVDKGLLRQLPSPEPQKKEQQESVVDKNSLMAIHLTAGDTLLVNNKPMKLEDLKQETIRLVHRLGKKHLISIESDRDANYNLYFQMQNELMEAYAQLRNEAAQKKYHRDFAFLNNDQKEQVRKLCPQRITESYANAMTHEDKSVDAGAEEKQETQSTQQKGGAK</sequence>
<keyword evidence="7" id="KW-0813">Transport</keyword>
<keyword evidence="4 7" id="KW-0812">Transmembrane</keyword>
<dbReference type="RefSeq" id="WP_153089390.1">
    <property type="nucleotide sequence ID" value="NZ_VZAH01000030.1"/>
</dbReference>
<proteinExistence type="inferred from homology"/>
<evidence type="ECO:0000256" key="5">
    <source>
        <dbReference type="ARBA" id="ARBA00022989"/>
    </source>
</evidence>
<comment type="subcellular location">
    <subcellularLocation>
        <location evidence="1">Cell membrane</location>
        <topology evidence="1">Single-pass membrane protein</topology>
    </subcellularLocation>
    <subcellularLocation>
        <location evidence="7">Cell membrane</location>
        <topology evidence="7">Single-pass type II membrane protein</topology>
    </subcellularLocation>
</comment>
<gene>
    <name evidence="10" type="ORF">F7D25_03030</name>
</gene>
<keyword evidence="6 9" id="KW-0472">Membrane</keyword>
<evidence type="ECO:0000313" key="11">
    <source>
        <dbReference type="Proteomes" id="UP000477980"/>
    </source>
</evidence>
<dbReference type="GO" id="GO:0022857">
    <property type="term" value="F:transmembrane transporter activity"/>
    <property type="evidence" value="ECO:0007669"/>
    <property type="project" value="InterPro"/>
</dbReference>
<dbReference type="GO" id="GO:0005886">
    <property type="term" value="C:plasma membrane"/>
    <property type="evidence" value="ECO:0007669"/>
    <property type="project" value="UniProtKB-SubCell"/>
</dbReference>
<organism evidence="10 11">
    <name type="scientific">Segatella copri</name>
    <dbReference type="NCBI Taxonomy" id="165179"/>
    <lineage>
        <taxon>Bacteria</taxon>
        <taxon>Pseudomonadati</taxon>
        <taxon>Bacteroidota</taxon>
        <taxon>Bacteroidia</taxon>
        <taxon>Bacteroidales</taxon>
        <taxon>Prevotellaceae</taxon>
        <taxon>Segatella</taxon>
    </lineage>
</organism>
<evidence type="ECO:0000256" key="8">
    <source>
        <dbReference type="SAM" id="MobiDB-lite"/>
    </source>
</evidence>
<dbReference type="AlphaFoldDB" id="A0A6G1VIN9"/>
<name>A0A6G1VIN9_9BACT</name>
<feature type="transmembrane region" description="Helical" evidence="9">
    <location>
        <begin position="12"/>
        <end position="31"/>
    </location>
</feature>
<comment type="caution">
    <text evidence="10">The sequence shown here is derived from an EMBL/GenBank/DDBJ whole genome shotgun (WGS) entry which is preliminary data.</text>
</comment>
<dbReference type="GO" id="GO:0015031">
    <property type="term" value="P:protein transport"/>
    <property type="evidence" value="ECO:0007669"/>
    <property type="project" value="UniProtKB-KW"/>
</dbReference>
<comment type="similarity">
    <text evidence="2 7">Belongs to the ExbD/TolR family.</text>
</comment>